<sequence>MNPKAITFDSNEAVKAAIAINKKRIKENISPEMDYDKSNNNNYDANNNKHELVPYTSFNNQSNLDKEIGFLTYLETKYEYLRESNFTPNEALRTYSLDSIFLKESEFIGNIYGKYSKPKDWPIPMKYKYKCHPLRDDPKEIQRERDLVQISNKSRPLWLFKSVVMFIDMVKILPFFSRLTLKDQQILIRKVALPTIVSINAFYSYLSNEDVVCFPDGTKPIELHTNPVQLEIDIFGNSVKPMHRLKLNQIEFSLMKIIMICNESCTDVSPQAASIIKEEREYYCMILLKHLQIKLGQIEGAKKFGDILMSIQMFHHFAEKFKQLHVLFMVRGTGRWMNLPPSPAIQMIFDD</sequence>
<dbReference type="Proteomes" id="UP000095286">
    <property type="component" value="Unplaced"/>
</dbReference>
<evidence type="ECO:0000313" key="2">
    <source>
        <dbReference type="WBParaSite" id="RSKR_0000156750.1"/>
    </source>
</evidence>
<reference evidence="2" key="1">
    <citation type="submission" date="2016-11" db="UniProtKB">
        <authorList>
            <consortium name="WormBaseParasite"/>
        </authorList>
    </citation>
    <scope>IDENTIFICATION</scope>
    <source>
        <strain evidence="2">KR3021</strain>
    </source>
</reference>
<proteinExistence type="predicted"/>
<protein>
    <submittedName>
        <fullName evidence="2">NR LBD domain-containing protein</fullName>
    </submittedName>
</protein>
<dbReference type="WBParaSite" id="RSKR_0000156750.1">
    <property type="protein sequence ID" value="RSKR_0000156750.1"/>
    <property type="gene ID" value="RSKR_0000156750"/>
</dbReference>
<organism evidence="1 2">
    <name type="scientific">Rhabditophanes sp. KR3021</name>
    <dbReference type="NCBI Taxonomy" id="114890"/>
    <lineage>
        <taxon>Eukaryota</taxon>
        <taxon>Metazoa</taxon>
        <taxon>Ecdysozoa</taxon>
        <taxon>Nematoda</taxon>
        <taxon>Chromadorea</taxon>
        <taxon>Rhabditida</taxon>
        <taxon>Tylenchina</taxon>
        <taxon>Panagrolaimomorpha</taxon>
        <taxon>Strongyloidoidea</taxon>
        <taxon>Alloionematidae</taxon>
        <taxon>Rhabditophanes</taxon>
    </lineage>
</organism>
<name>A0AC35TKY8_9BILA</name>
<evidence type="ECO:0000313" key="1">
    <source>
        <dbReference type="Proteomes" id="UP000095286"/>
    </source>
</evidence>
<accession>A0AC35TKY8</accession>